<keyword evidence="2" id="KW-1185">Reference proteome</keyword>
<protein>
    <submittedName>
        <fullName evidence="1">Uncharacterized protein</fullName>
    </submittedName>
</protein>
<name>A0ABY8CD43_9ARCH</name>
<accession>A0ABY8CD43</accession>
<organism evidence="1 2">
    <name type="scientific">Candidatus Nanohalococcus occultus</name>
    <dbReference type="NCBI Taxonomy" id="2978047"/>
    <lineage>
        <taxon>Archaea</taxon>
        <taxon>Candidatus Nanohalarchaeota</taxon>
        <taxon>Candidatus Nanohalarchaeota incertae sedis</taxon>
        <taxon>Candidatus Nanohalococcus</taxon>
    </lineage>
</organism>
<dbReference type="RefSeq" id="WP_347722013.1">
    <property type="nucleotide sequence ID" value="NZ_CP104395.1"/>
</dbReference>
<dbReference type="Proteomes" id="UP001218034">
    <property type="component" value="Chromosome"/>
</dbReference>
<evidence type="ECO:0000313" key="2">
    <source>
        <dbReference type="Proteomes" id="UP001218034"/>
    </source>
</evidence>
<proteinExistence type="predicted"/>
<sequence>MDLERLPDSIRLKLEAEDERQLWERAEKKGLKTLAEENGFKPYNLYSWRAEKTFLPKKVVQLILENPEIAEIKGEGRSRPTKDFQPENITDELLTRISESVSVNKEGVPIYQNTDRGCAKRFIQLLDELGAVPYSVYDRDVYEVRYPKYLHEIFEKKVFEPVFWVKVDESGSVQNGRLEAEGKTMGVSEFDGRLYSREKRLQLAIERKDSKEIEELMAAEAARIREAFE</sequence>
<dbReference type="EMBL" id="CP104395">
    <property type="protein sequence ID" value="WEL19141.1"/>
    <property type="molecule type" value="Genomic_DNA"/>
</dbReference>
<evidence type="ECO:0000313" key="1">
    <source>
        <dbReference type="EMBL" id="WEL19141.1"/>
    </source>
</evidence>
<reference evidence="1 2" key="1">
    <citation type="submission" date="2022-09" db="EMBL/GenBank/DDBJ databases">
        <title>Xylan utilization by haloarchaea-nanohaloarchaea associations.</title>
        <authorList>
            <person name="Yakimov M."/>
        </authorList>
    </citation>
    <scope>NUCLEOTIDE SEQUENCE [LARGE SCALE GENOMIC DNA]</scope>
    <source>
        <strain evidence="1 2">SVXNc</strain>
    </source>
</reference>
<gene>
    <name evidence="1" type="ORF">SVXNc_0109</name>
</gene>
<dbReference type="GeneID" id="90589544"/>